<evidence type="ECO:0000313" key="1">
    <source>
        <dbReference type="EMBL" id="CAH3180377.1"/>
    </source>
</evidence>
<keyword evidence="2" id="KW-1185">Reference proteome</keyword>
<dbReference type="Proteomes" id="UP001159405">
    <property type="component" value="Unassembled WGS sequence"/>
</dbReference>
<dbReference type="EMBL" id="CALNXK010000275">
    <property type="protein sequence ID" value="CAH3180377.1"/>
    <property type="molecule type" value="Genomic_DNA"/>
</dbReference>
<comment type="caution">
    <text evidence="1">The sequence shown here is derived from an EMBL/GenBank/DDBJ whole genome shotgun (WGS) entry which is preliminary data.</text>
</comment>
<proteinExistence type="predicted"/>
<sequence>MDFGLNDVVAYLRNLPGVAVNYLNLVKLLLVVPATNAVREHSASALKRLKTYLRVYAPSRKKFQSPLLGIPAKEQEEITDKVVCKCLIAQDASFHILVIRKHGKYRM</sequence>
<name>A0ABN8RMA5_9CNID</name>
<evidence type="ECO:0000313" key="2">
    <source>
        <dbReference type="Proteomes" id="UP001159405"/>
    </source>
</evidence>
<reference evidence="1 2" key="1">
    <citation type="submission" date="2022-05" db="EMBL/GenBank/DDBJ databases">
        <authorList>
            <consortium name="Genoscope - CEA"/>
            <person name="William W."/>
        </authorList>
    </citation>
    <scope>NUCLEOTIDE SEQUENCE [LARGE SCALE GENOMIC DNA]</scope>
</reference>
<gene>
    <name evidence="1" type="ORF">PLOB_00023306</name>
</gene>
<organism evidence="1 2">
    <name type="scientific">Porites lobata</name>
    <dbReference type="NCBI Taxonomy" id="104759"/>
    <lineage>
        <taxon>Eukaryota</taxon>
        <taxon>Metazoa</taxon>
        <taxon>Cnidaria</taxon>
        <taxon>Anthozoa</taxon>
        <taxon>Hexacorallia</taxon>
        <taxon>Scleractinia</taxon>
        <taxon>Fungiina</taxon>
        <taxon>Poritidae</taxon>
        <taxon>Porites</taxon>
    </lineage>
</organism>
<protein>
    <submittedName>
        <fullName evidence="1">Uncharacterized protein</fullName>
    </submittedName>
</protein>
<accession>A0ABN8RMA5</accession>